<accession>A0A1V2ZZR5</accession>
<dbReference type="SUPFAM" id="SSF159594">
    <property type="entry name" value="XCC0632-like"/>
    <property type="match status" value="1"/>
</dbReference>
<reference evidence="2 3" key="1">
    <citation type="submission" date="2017-02" db="EMBL/GenBank/DDBJ databases">
        <title>Genomic diversity within the haloalkaliphilic genus Thioalkalivibrio.</title>
        <authorList>
            <person name="Ahn A.-C."/>
            <person name="Meier-Kolthoff J."/>
            <person name="Overmars L."/>
            <person name="Richter M."/>
            <person name="Woyke T."/>
            <person name="Sorokin D.Y."/>
            <person name="Muyzer G."/>
        </authorList>
    </citation>
    <scope>NUCLEOTIDE SEQUENCE [LARGE SCALE GENOMIC DNA]</scope>
    <source>
        <strain evidence="2 3">HL17</strain>
    </source>
</reference>
<evidence type="ECO:0000313" key="2">
    <source>
        <dbReference type="EMBL" id="OOC10594.1"/>
    </source>
</evidence>
<protein>
    <recommendedName>
        <fullName evidence="1">ABC-type transport auxiliary lipoprotein component domain-containing protein</fullName>
    </recommendedName>
</protein>
<dbReference type="STRING" id="252474.B1A74_04755"/>
<dbReference type="PROSITE" id="PS51257">
    <property type="entry name" value="PROKAR_LIPOPROTEIN"/>
    <property type="match status" value="1"/>
</dbReference>
<dbReference type="RefSeq" id="WP_077243924.1">
    <property type="nucleotide sequence ID" value="NZ_MUZR01000013.1"/>
</dbReference>
<dbReference type="Proteomes" id="UP000189177">
    <property type="component" value="Unassembled WGS sequence"/>
</dbReference>
<dbReference type="Pfam" id="PF03886">
    <property type="entry name" value="ABC_trans_aux"/>
    <property type="match status" value="1"/>
</dbReference>
<name>A0A1V2ZZR5_9GAMM</name>
<evidence type="ECO:0000313" key="3">
    <source>
        <dbReference type="Proteomes" id="UP000189177"/>
    </source>
</evidence>
<dbReference type="Gene3D" id="3.40.50.10610">
    <property type="entry name" value="ABC-type transport auxiliary lipoprotein component"/>
    <property type="match status" value="1"/>
</dbReference>
<dbReference type="OrthoDB" id="5784611at2"/>
<dbReference type="EMBL" id="MUZR01000013">
    <property type="protein sequence ID" value="OOC10594.1"/>
    <property type="molecule type" value="Genomic_DNA"/>
</dbReference>
<gene>
    <name evidence="2" type="ORF">B1A74_04755</name>
</gene>
<comment type="caution">
    <text evidence="2">The sequence shown here is derived from an EMBL/GenBank/DDBJ whole genome shotgun (WGS) entry which is preliminary data.</text>
</comment>
<dbReference type="InterPro" id="IPR005586">
    <property type="entry name" value="ABC_trans_aux"/>
</dbReference>
<keyword evidence="3" id="KW-1185">Reference proteome</keyword>
<sequence>MTRALLLAVLAAFLLGGCGLLAEREPVERAWFLLELPEDTGPPATDAGVPVAVELGSVRVAPAYAEKGLVYRLGPHEYEADYYNEWFLRPAEQVEQLLRERWTRGDGAVVLVDDARAARAAGQPVVELHVLVTALYGDLDTNSGRDAARVGLRTRLGGADRTELAHFEATEALQQRSPRALVAALSRGMAASLTDLEAELQSFARQEADG</sequence>
<dbReference type="AlphaFoldDB" id="A0A1V2ZZR5"/>
<evidence type="ECO:0000259" key="1">
    <source>
        <dbReference type="Pfam" id="PF03886"/>
    </source>
</evidence>
<feature type="domain" description="ABC-type transport auxiliary lipoprotein component" evidence="1">
    <location>
        <begin position="36"/>
        <end position="191"/>
    </location>
</feature>
<organism evidence="2 3">
    <name type="scientific">Thioalkalivibrio halophilus</name>
    <dbReference type="NCBI Taxonomy" id="252474"/>
    <lineage>
        <taxon>Bacteria</taxon>
        <taxon>Pseudomonadati</taxon>
        <taxon>Pseudomonadota</taxon>
        <taxon>Gammaproteobacteria</taxon>
        <taxon>Chromatiales</taxon>
        <taxon>Ectothiorhodospiraceae</taxon>
        <taxon>Thioalkalivibrio</taxon>
    </lineage>
</organism>
<proteinExistence type="predicted"/>